<keyword evidence="1" id="KW-0418">Kinase</keyword>
<reference evidence="5" key="1">
    <citation type="journal article" date="2019" name="Int. J. Syst. Evol. Microbiol.">
        <title>The Global Catalogue of Microorganisms (GCM) 10K type strain sequencing project: providing services to taxonomists for standard genome sequencing and annotation.</title>
        <authorList>
            <consortium name="The Broad Institute Genomics Platform"/>
            <consortium name="The Broad Institute Genome Sequencing Center for Infectious Disease"/>
            <person name="Wu L."/>
            <person name="Ma J."/>
        </authorList>
    </citation>
    <scope>NUCLEOTIDE SEQUENCE [LARGE SCALE GENOMIC DNA]</scope>
    <source>
        <strain evidence="5">JCM 9371</strain>
    </source>
</reference>
<protein>
    <submittedName>
        <fullName evidence="4">ATP-binding protein</fullName>
    </submittedName>
</protein>
<dbReference type="InterPro" id="IPR036890">
    <property type="entry name" value="HATPase_C_sf"/>
</dbReference>
<dbReference type="PANTHER" id="PTHR35526">
    <property type="entry name" value="ANTI-SIGMA-F FACTOR RSBW-RELATED"/>
    <property type="match status" value="1"/>
</dbReference>
<name>A0ABW2XC37_9ACTN</name>
<keyword evidence="1" id="KW-0808">Transferase</keyword>
<dbReference type="Gene3D" id="3.30.565.10">
    <property type="entry name" value="Histidine kinase-like ATPase, C-terminal domain"/>
    <property type="match status" value="1"/>
</dbReference>
<gene>
    <name evidence="4" type="ORF">ACFQZM_04000</name>
</gene>
<feature type="domain" description="Histidine kinase/HSP90-like ATPase" evidence="3">
    <location>
        <begin position="41"/>
        <end position="126"/>
    </location>
</feature>
<keyword evidence="4" id="KW-0547">Nucleotide-binding</keyword>
<accession>A0ABW2XC37</accession>
<organism evidence="4 5">
    <name type="scientific">Actinomadura fibrosa</name>
    <dbReference type="NCBI Taxonomy" id="111802"/>
    <lineage>
        <taxon>Bacteria</taxon>
        <taxon>Bacillati</taxon>
        <taxon>Actinomycetota</taxon>
        <taxon>Actinomycetes</taxon>
        <taxon>Streptosporangiales</taxon>
        <taxon>Thermomonosporaceae</taxon>
        <taxon>Actinomadura</taxon>
    </lineage>
</organism>
<evidence type="ECO:0000313" key="4">
    <source>
        <dbReference type="EMBL" id="MFD0683650.1"/>
    </source>
</evidence>
<feature type="compositionally biased region" description="Basic and acidic residues" evidence="2">
    <location>
        <begin position="1"/>
        <end position="11"/>
    </location>
</feature>
<dbReference type="EMBL" id="JBHTGP010000003">
    <property type="protein sequence ID" value="MFD0683650.1"/>
    <property type="molecule type" value="Genomic_DNA"/>
</dbReference>
<evidence type="ECO:0000256" key="2">
    <source>
        <dbReference type="SAM" id="MobiDB-lite"/>
    </source>
</evidence>
<dbReference type="SUPFAM" id="SSF55874">
    <property type="entry name" value="ATPase domain of HSP90 chaperone/DNA topoisomerase II/histidine kinase"/>
    <property type="match status" value="1"/>
</dbReference>
<dbReference type="Proteomes" id="UP001597063">
    <property type="component" value="Unassembled WGS sequence"/>
</dbReference>
<dbReference type="GO" id="GO:0005524">
    <property type="term" value="F:ATP binding"/>
    <property type="evidence" value="ECO:0007669"/>
    <property type="project" value="UniProtKB-KW"/>
</dbReference>
<evidence type="ECO:0000313" key="5">
    <source>
        <dbReference type="Proteomes" id="UP001597063"/>
    </source>
</evidence>
<keyword evidence="1" id="KW-0723">Serine/threonine-protein kinase</keyword>
<sequence length="148" mass="16011">MPDLHRGEQRTPDPSNAASPMALAAGDVPMLVLGCTDQAPRLARRFLAARFREWGIVDDYIGRLVVCELVTNAYRHGAGPIVVRLSLDEGQPCVEVWDAGENHPVVRPQNCAATSGRGLHMLAEIVSGRWGVRPLNGGKAVWAKLPTP</sequence>
<dbReference type="RefSeq" id="WP_165502612.1">
    <property type="nucleotide sequence ID" value="NZ_CAACUY010000001.1"/>
</dbReference>
<keyword evidence="4" id="KW-0067">ATP-binding</keyword>
<comment type="caution">
    <text evidence="4">The sequence shown here is derived from an EMBL/GenBank/DDBJ whole genome shotgun (WGS) entry which is preliminary data.</text>
</comment>
<keyword evidence="5" id="KW-1185">Reference proteome</keyword>
<dbReference type="PANTHER" id="PTHR35526:SF3">
    <property type="entry name" value="ANTI-SIGMA-F FACTOR RSBW"/>
    <property type="match status" value="1"/>
</dbReference>
<dbReference type="Pfam" id="PF13581">
    <property type="entry name" value="HATPase_c_2"/>
    <property type="match status" value="1"/>
</dbReference>
<dbReference type="CDD" id="cd16936">
    <property type="entry name" value="HATPase_RsbW-like"/>
    <property type="match status" value="1"/>
</dbReference>
<feature type="region of interest" description="Disordered" evidence="2">
    <location>
        <begin position="1"/>
        <end position="20"/>
    </location>
</feature>
<evidence type="ECO:0000256" key="1">
    <source>
        <dbReference type="ARBA" id="ARBA00022527"/>
    </source>
</evidence>
<dbReference type="InterPro" id="IPR050267">
    <property type="entry name" value="Anti-sigma-factor_SerPK"/>
</dbReference>
<proteinExistence type="predicted"/>
<evidence type="ECO:0000259" key="3">
    <source>
        <dbReference type="Pfam" id="PF13581"/>
    </source>
</evidence>
<dbReference type="InterPro" id="IPR003594">
    <property type="entry name" value="HATPase_dom"/>
</dbReference>